<keyword evidence="4" id="KW-1185">Reference proteome</keyword>
<dbReference type="Proteomes" id="UP001064782">
    <property type="component" value="Unassembled WGS sequence"/>
</dbReference>
<dbReference type="GeneID" id="83627565"/>
<dbReference type="EMBL" id="BRZI01000001">
    <property type="protein sequence ID" value="GLD28222.1"/>
    <property type="molecule type" value="Genomic_DNA"/>
</dbReference>
<evidence type="ECO:0000313" key="4">
    <source>
        <dbReference type="Proteomes" id="UP001064782"/>
    </source>
</evidence>
<dbReference type="AlphaFoldDB" id="A0A9P3Q3S2"/>
<feature type="region of interest" description="Disordered" evidence="1">
    <location>
        <begin position="1"/>
        <end position="38"/>
    </location>
</feature>
<dbReference type="RefSeq" id="WP_236983741.1">
    <property type="nucleotide sequence ID" value="NZ_BRXE01000002.1"/>
</dbReference>
<reference evidence="3" key="1">
    <citation type="submission" date="2022-08" db="EMBL/GenBank/DDBJ databases">
        <title>Mycobacterium kiyosense sp. nov., scotochromogenic slow-glowing species isolated from respiratory specimens.</title>
        <authorList>
            <person name="Fukano H."/>
            <person name="Kazumi Y."/>
            <person name="Sakagami N."/>
            <person name="Ato M."/>
            <person name="Mitarai S."/>
            <person name="Hoshino Y."/>
        </authorList>
    </citation>
    <scope>NUCLEOTIDE SEQUENCE</scope>
    <source>
        <strain evidence="3">1413</strain>
        <strain evidence="2">SRL2020-028</strain>
    </source>
</reference>
<proteinExistence type="predicted"/>
<evidence type="ECO:0000256" key="1">
    <source>
        <dbReference type="SAM" id="MobiDB-lite"/>
    </source>
</evidence>
<accession>A0A9P3Q3S2</accession>
<sequence length="73" mass="8031">MPDDDTAFPDDVPVGDAAEQQRLAADEPEDEETPQDFAGEVPLEADVADWREQQETVFLAPEPDELTDLDESG</sequence>
<dbReference type="Proteomes" id="UP001165663">
    <property type="component" value="Unassembled WGS sequence"/>
</dbReference>
<dbReference type="EMBL" id="BRXE01000002">
    <property type="protein sequence ID" value="GLB81181.1"/>
    <property type="molecule type" value="Genomic_DNA"/>
</dbReference>
<name>A0A9P3Q3S2_9MYCO</name>
<evidence type="ECO:0000313" key="3">
    <source>
        <dbReference type="EMBL" id="GLD28222.1"/>
    </source>
</evidence>
<gene>
    <name evidence="3" type="ORF">Mkiyose1413_01050</name>
    <name evidence="2" type="ORF">SRL2020028_04370</name>
</gene>
<comment type="caution">
    <text evidence="3">The sequence shown here is derived from an EMBL/GenBank/DDBJ whole genome shotgun (WGS) entry which is preliminary data.</text>
</comment>
<evidence type="ECO:0000313" key="2">
    <source>
        <dbReference type="EMBL" id="GLB81181.1"/>
    </source>
</evidence>
<organism evidence="3 4">
    <name type="scientific">Mycobacterium kiyosense</name>
    <dbReference type="NCBI Taxonomy" id="2871094"/>
    <lineage>
        <taxon>Bacteria</taxon>
        <taxon>Bacillati</taxon>
        <taxon>Actinomycetota</taxon>
        <taxon>Actinomycetes</taxon>
        <taxon>Mycobacteriales</taxon>
        <taxon>Mycobacteriaceae</taxon>
        <taxon>Mycobacterium</taxon>
    </lineage>
</organism>
<protein>
    <submittedName>
        <fullName evidence="3">Uncharacterized protein</fullName>
    </submittedName>
</protein>